<organism evidence="7 8">
    <name type="scientific">Marinococcus halophilus</name>
    <dbReference type="NCBI Taxonomy" id="1371"/>
    <lineage>
        <taxon>Bacteria</taxon>
        <taxon>Bacillati</taxon>
        <taxon>Bacillota</taxon>
        <taxon>Bacilli</taxon>
        <taxon>Bacillales</taxon>
        <taxon>Bacillaceae</taxon>
        <taxon>Marinococcus</taxon>
    </lineage>
</organism>
<dbReference type="InterPro" id="IPR000064">
    <property type="entry name" value="NLP_P60_dom"/>
</dbReference>
<feature type="chain" id="PRO_5022883304" evidence="5">
    <location>
        <begin position="27"/>
        <end position="336"/>
    </location>
</feature>
<reference evidence="7 8" key="1">
    <citation type="submission" date="2019-07" db="EMBL/GenBank/DDBJ databases">
        <title>Whole genome shotgun sequence of Marinococcus halophilus NBRC 102359.</title>
        <authorList>
            <person name="Hosoyama A."/>
            <person name="Uohara A."/>
            <person name="Ohji S."/>
            <person name="Ichikawa N."/>
        </authorList>
    </citation>
    <scope>NUCLEOTIDE SEQUENCE [LARGE SCALE GENOMIC DNA]</scope>
    <source>
        <strain evidence="7 8">NBRC 102359</strain>
    </source>
</reference>
<dbReference type="PANTHER" id="PTHR47053">
    <property type="entry name" value="MUREIN DD-ENDOPEPTIDASE MEPH-RELATED"/>
    <property type="match status" value="1"/>
</dbReference>
<dbReference type="PANTHER" id="PTHR47053:SF3">
    <property type="entry name" value="GAMMA-D-GLUTAMYL-L-LYSINE DIPEPTIDYL-PEPTIDASE"/>
    <property type="match status" value="1"/>
</dbReference>
<keyword evidence="5" id="KW-0732">Signal</keyword>
<protein>
    <submittedName>
        <fullName evidence="7">Peptidase P60</fullName>
    </submittedName>
</protein>
<dbReference type="AlphaFoldDB" id="A0A510Y5J0"/>
<dbReference type="RefSeq" id="WP_094909032.1">
    <property type="nucleotide sequence ID" value="NZ_BJUN01000007.1"/>
</dbReference>
<dbReference type="GO" id="GO:0008234">
    <property type="term" value="F:cysteine-type peptidase activity"/>
    <property type="evidence" value="ECO:0007669"/>
    <property type="project" value="UniProtKB-KW"/>
</dbReference>
<feature type="signal peptide" evidence="5">
    <location>
        <begin position="1"/>
        <end position="26"/>
    </location>
</feature>
<keyword evidence="3" id="KW-0378">Hydrolase</keyword>
<dbReference type="InterPro" id="IPR051202">
    <property type="entry name" value="Peptidase_C40"/>
</dbReference>
<dbReference type="InterPro" id="IPR038765">
    <property type="entry name" value="Papain-like_cys_pep_sf"/>
</dbReference>
<dbReference type="InterPro" id="IPR041382">
    <property type="entry name" value="SH3_16"/>
</dbReference>
<evidence type="ECO:0000256" key="3">
    <source>
        <dbReference type="ARBA" id="ARBA00022801"/>
    </source>
</evidence>
<gene>
    <name evidence="7" type="ORF">MHA01_14900</name>
</gene>
<dbReference type="GO" id="GO:0006508">
    <property type="term" value="P:proteolysis"/>
    <property type="evidence" value="ECO:0007669"/>
    <property type="project" value="UniProtKB-KW"/>
</dbReference>
<dbReference type="Proteomes" id="UP000321051">
    <property type="component" value="Unassembled WGS sequence"/>
</dbReference>
<dbReference type="Pfam" id="PF18348">
    <property type="entry name" value="SH3_16"/>
    <property type="match status" value="1"/>
</dbReference>
<evidence type="ECO:0000259" key="6">
    <source>
        <dbReference type="PROSITE" id="PS51935"/>
    </source>
</evidence>
<evidence type="ECO:0000256" key="2">
    <source>
        <dbReference type="ARBA" id="ARBA00022670"/>
    </source>
</evidence>
<dbReference type="Pfam" id="PF23795">
    <property type="entry name" value="SH3_YKFC_2nd"/>
    <property type="match status" value="1"/>
</dbReference>
<proteinExistence type="inferred from homology"/>
<evidence type="ECO:0000256" key="1">
    <source>
        <dbReference type="ARBA" id="ARBA00007074"/>
    </source>
</evidence>
<dbReference type="PROSITE" id="PS51935">
    <property type="entry name" value="NLPC_P60"/>
    <property type="match status" value="1"/>
</dbReference>
<dbReference type="Pfam" id="PF00877">
    <property type="entry name" value="NLPC_P60"/>
    <property type="match status" value="1"/>
</dbReference>
<dbReference type="OrthoDB" id="9813368at2"/>
<dbReference type="Gene3D" id="2.30.30.40">
    <property type="entry name" value="SH3 Domains"/>
    <property type="match status" value="2"/>
</dbReference>
<dbReference type="EMBL" id="BJUN01000007">
    <property type="protein sequence ID" value="GEK58585.1"/>
    <property type="molecule type" value="Genomic_DNA"/>
</dbReference>
<evidence type="ECO:0000313" key="7">
    <source>
        <dbReference type="EMBL" id="GEK58585.1"/>
    </source>
</evidence>
<accession>A0A510Y5J0</accession>
<keyword evidence="2" id="KW-0645">Protease</keyword>
<comment type="similarity">
    <text evidence="1">Belongs to the peptidase C40 family.</text>
</comment>
<keyword evidence="4" id="KW-0788">Thiol protease</keyword>
<dbReference type="Gene3D" id="3.90.1720.10">
    <property type="entry name" value="endopeptidase domain like (from Nostoc punctiforme)"/>
    <property type="match status" value="1"/>
</dbReference>
<keyword evidence="8" id="KW-1185">Reference proteome</keyword>
<feature type="domain" description="NlpC/P60" evidence="6">
    <location>
        <begin position="210"/>
        <end position="334"/>
    </location>
</feature>
<name>A0A510Y5J0_MARHA</name>
<dbReference type="InterPro" id="IPR057812">
    <property type="entry name" value="SH3_YKFC_2nd"/>
</dbReference>
<dbReference type="SUPFAM" id="SSF54001">
    <property type="entry name" value="Cysteine proteinases"/>
    <property type="match status" value="1"/>
</dbReference>
<sequence length="336" mass="37076">MKKCHWTSAIMIAVIGTAITAGPVKAAEVEVNETAYTDVSAMTMWTEPNILREMDLPSASNPASLNEWTSAMNVDDKLWLVGNLESQALFGSKVHVLEKKKGWVKVAAEGQGTPRNELGYPGWVPEEQIVESNRLEKLENEPFALITSPTAELTYDKKGRKDYKELSYNTRLPVVKEQQEEVLVATPSDGNKWIEASDIEIYNNENDIPEPEAKNVIADGKQFLGLPYLWAGMSGFGFDCSGFTHTIFAANGIEIPRDSSVQAKHGVPVAKEDLKPGDLLFFAYDNGEGRVHHVSMYIGGGDMIHSPNSRSAVEIVSLEDSGYADEYAGARRYLEE</sequence>
<evidence type="ECO:0000256" key="5">
    <source>
        <dbReference type="SAM" id="SignalP"/>
    </source>
</evidence>
<evidence type="ECO:0000313" key="8">
    <source>
        <dbReference type="Proteomes" id="UP000321051"/>
    </source>
</evidence>
<evidence type="ECO:0000256" key="4">
    <source>
        <dbReference type="ARBA" id="ARBA00022807"/>
    </source>
</evidence>
<comment type="caution">
    <text evidence="7">The sequence shown here is derived from an EMBL/GenBank/DDBJ whole genome shotgun (WGS) entry which is preliminary data.</text>
</comment>
<dbReference type="STRING" id="1371.GCA_900166605_00911"/>